<dbReference type="InterPro" id="IPR001753">
    <property type="entry name" value="Enoyl-CoA_hydra/iso"/>
</dbReference>
<reference evidence="2" key="1">
    <citation type="submission" date="2023-07" db="EMBL/GenBank/DDBJ databases">
        <authorList>
            <person name="Stuckert A."/>
        </authorList>
    </citation>
    <scope>NUCLEOTIDE SEQUENCE</scope>
</reference>
<organism evidence="2 3">
    <name type="scientific">Ranitomeya imitator</name>
    <name type="common">mimic poison frog</name>
    <dbReference type="NCBI Taxonomy" id="111125"/>
    <lineage>
        <taxon>Eukaryota</taxon>
        <taxon>Metazoa</taxon>
        <taxon>Chordata</taxon>
        <taxon>Craniata</taxon>
        <taxon>Vertebrata</taxon>
        <taxon>Euteleostomi</taxon>
        <taxon>Amphibia</taxon>
        <taxon>Batrachia</taxon>
        <taxon>Anura</taxon>
        <taxon>Neobatrachia</taxon>
        <taxon>Hyloidea</taxon>
        <taxon>Dendrobatidae</taxon>
        <taxon>Dendrobatinae</taxon>
        <taxon>Ranitomeya</taxon>
    </lineage>
</organism>
<dbReference type="InterPro" id="IPR014748">
    <property type="entry name" value="Enoyl-CoA_hydra_C"/>
</dbReference>
<gene>
    <name evidence="2" type="ORF">RIMI_LOCUS15882249</name>
</gene>
<evidence type="ECO:0008006" key="4">
    <source>
        <dbReference type="Google" id="ProtNLM"/>
    </source>
</evidence>
<feature type="region of interest" description="Disordered" evidence="1">
    <location>
        <begin position="1"/>
        <end position="24"/>
    </location>
</feature>
<dbReference type="Pfam" id="PF00378">
    <property type="entry name" value="ECH_1"/>
    <property type="match status" value="1"/>
</dbReference>
<dbReference type="InterPro" id="IPR051053">
    <property type="entry name" value="ECH/Chromodomain_protein"/>
</dbReference>
<accession>A0ABN9M2L5</accession>
<protein>
    <recommendedName>
        <fullName evidence="4">Enoyl-CoA delta isomerase 2, mitochondrial</fullName>
    </recommendedName>
</protein>
<dbReference type="Gene3D" id="3.90.226.10">
    <property type="entry name" value="2-enoyl-CoA Hydratase, Chain A, domain 1"/>
    <property type="match status" value="1"/>
</dbReference>
<dbReference type="CDD" id="cd06558">
    <property type="entry name" value="crotonase-like"/>
    <property type="match status" value="1"/>
</dbReference>
<dbReference type="InterPro" id="IPR029045">
    <property type="entry name" value="ClpP/crotonase-like_dom_sf"/>
</dbReference>
<evidence type="ECO:0000313" key="2">
    <source>
        <dbReference type="EMBL" id="CAJ0957312.1"/>
    </source>
</evidence>
<evidence type="ECO:0000256" key="1">
    <source>
        <dbReference type="SAM" id="MobiDB-lite"/>
    </source>
</evidence>
<keyword evidence="3" id="KW-1185">Reference proteome</keyword>
<dbReference type="SUPFAM" id="SSF52096">
    <property type="entry name" value="ClpP/crotonase"/>
    <property type="match status" value="1"/>
</dbReference>
<feature type="region of interest" description="Disordered" evidence="1">
    <location>
        <begin position="444"/>
        <end position="463"/>
    </location>
</feature>
<dbReference type="PANTHER" id="PTHR43684">
    <property type="match status" value="1"/>
</dbReference>
<dbReference type="EMBL" id="CAUEEQ010043503">
    <property type="protein sequence ID" value="CAJ0957312.1"/>
    <property type="molecule type" value="Genomic_DNA"/>
</dbReference>
<dbReference type="Gene3D" id="1.10.12.10">
    <property type="entry name" value="Lyase 2-enoyl-coa Hydratase, Chain A, domain 2"/>
    <property type="match status" value="1"/>
</dbReference>
<dbReference type="PANTHER" id="PTHR43684:SF16">
    <property type="entry name" value="ENOYL-COA DELTA ISOMERASE 2, MITOCHONDRIAL"/>
    <property type="match status" value="1"/>
</dbReference>
<evidence type="ECO:0000313" key="3">
    <source>
        <dbReference type="Proteomes" id="UP001176940"/>
    </source>
</evidence>
<sequence length="534" mass="59558">MTEFKQSKEESRDKALKGNQNVHTVSSEPAIQLRTCSHSKYETIEVFHLDNITKIVLNRAEKKNAFSFEMYKEVNSALNEAGQDGSVLTVITGQGDYFSSGNDLNNALRPFEGSLEQAIRGNSGLVKTLVHNVIDFPKPLVAMVNGPAIGIATTILGLFDLVYASDKATFNTPFTKLGQHPEGCSSYTFPKMMGLGKATEVLLFNKTLTAREACNVGLVTEVFPDATFQQEVWPRLRNYATLPKTCLALSKELIRNEEKEKLHAVCEKEFELLAKRVNSEDSIKALQEFFQRKAKLEPVTPKIAGAVPLLVRSDGRLRSAAAPPIFITRRHLLIFSHGSGAGNIRGLSTALQNAADKPLMPDMCTRCGFCCGSAVFHEFTVPCKPMKTDKTAVPMLRKKTHGNAAVYILQHKKPIDETSTMLVSKCDGFYEDVGLAKMTFRKKKKKSAENPQKIRAKNAQNPRGKKREFLREFSGFCQEKNLTCAHTLNLHMTCTTEMFANSANIALIHFNYYFKLNFTKKKKQNTRKLVAPSL</sequence>
<comment type="caution">
    <text evidence="2">The sequence shown here is derived from an EMBL/GenBank/DDBJ whole genome shotgun (WGS) entry which is preliminary data.</text>
</comment>
<proteinExistence type="predicted"/>
<dbReference type="Proteomes" id="UP001176940">
    <property type="component" value="Unassembled WGS sequence"/>
</dbReference>
<feature type="compositionally biased region" description="Basic and acidic residues" evidence="1">
    <location>
        <begin position="1"/>
        <end position="16"/>
    </location>
</feature>
<name>A0ABN9M2L5_9NEOB</name>